<accession>A0ACC0W8X9</accession>
<reference evidence="1 2" key="1">
    <citation type="journal article" date="2022" name="bioRxiv">
        <title>The genome of the oomycete Peronosclerospora sorghi, a cosmopolitan pathogen of maize and sorghum, is inflated with dispersed pseudogenes.</title>
        <authorList>
            <person name="Fletcher K."/>
            <person name="Martin F."/>
            <person name="Isakeit T."/>
            <person name="Cavanaugh K."/>
            <person name="Magill C."/>
            <person name="Michelmore R."/>
        </authorList>
    </citation>
    <scope>NUCLEOTIDE SEQUENCE [LARGE SCALE GENOMIC DNA]</scope>
    <source>
        <strain evidence="1">P6</strain>
    </source>
</reference>
<name>A0ACC0W8X9_9STRA</name>
<evidence type="ECO:0000313" key="1">
    <source>
        <dbReference type="EMBL" id="KAI9915219.1"/>
    </source>
</evidence>
<comment type="caution">
    <text evidence="1">The sequence shown here is derived from an EMBL/GenBank/DDBJ whole genome shotgun (WGS) entry which is preliminary data.</text>
</comment>
<sequence length="273" mass="30878">MTVLVAESVNVLSAAPSLAPCVREHDDSLSPKNFLQSRPPGVYTCVRVHRRTQANDVTLVHWSFHLTRLVHNVTQIDPILTTDQLDQFQRTTESLITTILSQWQSVDAVLSILWYPLEDGSAYGVAVHLWPLPPSPPSFWTLLIYGEGRQQASLKHTRWIQERKAIEEHKTHLEHTRGEPIHEVLLSQRDAQGERVVLEGLITNFFVGKERDQRVYTAPHDVLNGSMRDLVLQTCEALSIPVVYQAPKLSESTSWQAAFVTSTHTSFALVLTY</sequence>
<organism evidence="1 2">
    <name type="scientific">Peronosclerospora sorghi</name>
    <dbReference type="NCBI Taxonomy" id="230839"/>
    <lineage>
        <taxon>Eukaryota</taxon>
        <taxon>Sar</taxon>
        <taxon>Stramenopiles</taxon>
        <taxon>Oomycota</taxon>
        <taxon>Peronosporomycetes</taxon>
        <taxon>Peronosporales</taxon>
        <taxon>Peronosporaceae</taxon>
        <taxon>Peronosclerospora</taxon>
    </lineage>
</organism>
<protein>
    <submittedName>
        <fullName evidence="1">Uncharacterized protein</fullName>
    </submittedName>
</protein>
<dbReference type="Proteomes" id="UP001163321">
    <property type="component" value="Chromosome 3"/>
</dbReference>
<gene>
    <name evidence="1" type="ORF">PsorP6_007306</name>
</gene>
<evidence type="ECO:0000313" key="2">
    <source>
        <dbReference type="Proteomes" id="UP001163321"/>
    </source>
</evidence>
<dbReference type="EMBL" id="CM047582">
    <property type="protein sequence ID" value="KAI9915219.1"/>
    <property type="molecule type" value="Genomic_DNA"/>
</dbReference>
<keyword evidence="2" id="KW-1185">Reference proteome</keyword>
<proteinExistence type="predicted"/>